<organism evidence="1 2">
    <name type="scientific">Meloidogyne enterolobii</name>
    <name type="common">Root-knot nematode worm</name>
    <name type="synonym">Meloidogyne mayaguensis</name>
    <dbReference type="NCBI Taxonomy" id="390850"/>
    <lineage>
        <taxon>Eukaryota</taxon>
        <taxon>Metazoa</taxon>
        <taxon>Ecdysozoa</taxon>
        <taxon>Nematoda</taxon>
        <taxon>Chromadorea</taxon>
        <taxon>Rhabditida</taxon>
        <taxon>Tylenchina</taxon>
        <taxon>Tylenchomorpha</taxon>
        <taxon>Tylenchoidea</taxon>
        <taxon>Meloidogynidae</taxon>
        <taxon>Meloidogyninae</taxon>
        <taxon>Meloidogyne</taxon>
    </lineage>
</organism>
<accession>A0ACB0ZS69</accession>
<reference evidence="1" key="1">
    <citation type="submission" date="2023-11" db="EMBL/GenBank/DDBJ databases">
        <authorList>
            <person name="Poullet M."/>
        </authorList>
    </citation>
    <scope>NUCLEOTIDE SEQUENCE</scope>
    <source>
        <strain evidence="1">E1834</strain>
    </source>
</reference>
<keyword evidence="2" id="KW-1185">Reference proteome</keyword>
<dbReference type="EMBL" id="CAVMJV010000045">
    <property type="protein sequence ID" value="CAK5081990.1"/>
    <property type="molecule type" value="Genomic_DNA"/>
</dbReference>
<evidence type="ECO:0000313" key="1">
    <source>
        <dbReference type="EMBL" id="CAK5081990.1"/>
    </source>
</evidence>
<protein>
    <submittedName>
        <fullName evidence="1">Uncharacterized protein</fullName>
    </submittedName>
</protein>
<sequence>MELLRQLISIRDHHYLPLSGHPHNHLILFSISTLKCIVSTFPINISLNHPFS</sequence>
<name>A0ACB0ZS69_MELEN</name>
<proteinExistence type="predicted"/>
<comment type="caution">
    <text evidence="1">The sequence shown here is derived from an EMBL/GenBank/DDBJ whole genome shotgun (WGS) entry which is preliminary data.</text>
</comment>
<dbReference type="Proteomes" id="UP001497535">
    <property type="component" value="Unassembled WGS sequence"/>
</dbReference>
<evidence type="ECO:0000313" key="2">
    <source>
        <dbReference type="Proteomes" id="UP001497535"/>
    </source>
</evidence>
<gene>
    <name evidence="1" type="ORF">MENTE1834_LOCUS29232</name>
</gene>